<dbReference type="Proteomes" id="UP000237105">
    <property type="component" value="Unassembled WGS sequence"/>
</dbReference>
<dbReference type="EMBL" id="JXTB01000066">
    <property type="protein sequence ID" value="PON68098.1"/>
    <property type="molecule type" value="Genomic_DNA"/>
</dbReference>
<accession>A0A2P5D4D0</accession>
<reference evidence="2" key="1">
    <citation type="submission" date="2016-06" db="EMBL/GenBank/DDBJ databases">
        <title>Parallel loss of symbiosis genes in relatives of nitrogen-fixing non-legume Parasponia.</title>
        <authorList>
            <person name="Van Velzen R."/>
            <person name="Holmer R."/>
            <person name="Bu F."/>
            <person name="Rutten L."/>
            <person name="Van Zeijl A."/>
            <person name="Liu W."/>
            <person name="Santuari L."/>
            <person name="Cao Q."/>
            <person name="Sharma T."/>
            <person name="Shen D."/>
            <person name="Roswanjaya Y."/>
            <person name="Wardhani T."/>
            <person name="Kalhor M.S."/>
            <person name="Jansen J."/>
            <person name="Van den Hoogen J."/>
            <person name="Gungor B."/>
            <person name="Hartog M."/>
            <person name="Hontelez J."/>
            <person name="Verver J."/>
            <person name="Yang W.-C."/>
            <person name="Schijlen E."/>
            <person name="Repin R."/>
            <person name="Schilthuizen M."/>
            <person name="Schranz E."/>
            <person name="Heidstra R."/>
            <person name="Miyata K."/>
            <person name="Fedorova E."/>
            <person name="Kohlen W."/>
            <person name="Bisseling T."/>
            <person name="Smit S."/>
            <person name="Geurts R."/>
        </authorList>
    </citation>
    <scope>NUCLEOTIDE SEQUENCE [LARGE SCALE GENOMIC DNA]</scope>
    <source>
        <strain evidence="2">cv. WU1-14</strain>
    </source>
</reference>
<evidence type="ECO:0000313" key="1">
    <source>
        <dbReference type="EMBL" id="PON68098.1"/>
    </source>
</evidence>
<keyword evidence="2" id="KW-1185">Reference proteome</keyword>
<protein>
    <submittedName>
        <fullName evidence="1">Uncharacterized protein</fullName>
    </submittedName>
</protein>
<name>A0A2P5D4D0_PARAD</name>
<gene>
    <name evidence="1" type="ORF">PanWU01x14_099020</name>
</gene>
<comment type="caution">
    <text evidence="1">The sequence shown here is derived from an EMBL/GenBank/DDBJ whole genome shotgun (WGS) entry which is preliminary data.</text>
</comment>
<organism evidence="1 2">
    <name type="scientific">Parasponia andersonii</name>
    <name type="common">Sponia andersonii</name>
    <dbReference type="NCBI Taxonomy" id="3476"/>
    <lineage>
        <taxon>Eukaryota</taxon>
        <taxon>Viridiplantae</taxon>
        <taxon>Streptophyta</taxon>
        <taxon>Embryophyta</taxon>
        <taxon>Tracheophyta</taxon>
        <taxon>Spermatophyta</taxon>
        <taxon>Magnoliopsida</taxon>
        <taxon>eudicotyledons</taxon>
        <taxon>Gunneridae</taxon>
        <taxon>Pentapetalae</taxon>
        <taxon>rosids</taxon>
        <taxon>fabids</taxon>
        <taxon>Rosales</taxon>
        <taxon>Cannabaceae</taxon>
        <taxon>Parasponia</taxon>
    </lineage>
</organism>
<proteinExistence type="predicted"/>
<dbReference type="AlphaFoldDB" id="A0A2P5D4D0"/>
<sequence length="69" mass="8416">MENVSENFEREGKYRAFLQPWTSLKLLDFPYFLFRGAYLPRTNCNRVQRRLFLVITHFTFAPLDGLWRK</sequence>
<evidence type="ECO:0000313" key="2">
    <source>
        <dbReference type="Proteomes" id="UP000237105"/>
    </source>
</evidence>